<comment type="caution">
    <text evidence="3">The sequence shown here is derived from an EMBL/GenBank/DDBJ whole genome shotgun (WGS) entry which is preliminary data.</text>
</comment>
<evidence type="ECO:0000313" key="4">
    <source>
        <dbReference type="Proteomes" id="UP000179807"/>
    </source>
</evidence>
<keyword evidence="4" id="KW-1185">Reference proteome</keyword>
<feature type="transmembrane region" description="Helical" evidence="2">
    <location>
        <begin position="225"/>
        <end position="245"/>
    </location>
</feature>
<protein>
    <submittedName>
        <fullName evidence="3">Uncharacterized protein</fullName>
    </submittedName>
</protein>
<feature type="region of interest" description="Disordered" evidence="1">
    <location>
        <begin position="31"/>
        <end position="117"/>
    </location>
</feature>
<dbReference type="RefSeq" id="XP_068364455.1">
    <property type="nucleotide sequence ID" value="XM_068500718.1"/>
</dbReference>
<organism evidence="3 4">
    <name type="scientific">Tritrichomonas foetus</name>
    <dbReference type="NCBI Taxonomy" id="1144522"/>
    <lineage>
        <taxon>Eukaryota</taxon>
        <taxon>Metamonada</taxon>
        <taxon>Parabasalia</taxon>
        <taxon>Tritrichomonadida</taxon>
        <taxon>Tritrichomonadidae</taxon>
        <taxon>Tritrichomonas</taxon>
    </lineage>
</organism>
<proteinExistence type="predicted"/>
<dbReference type="GeneID" id="94835422"/>
<sequence>MYDYAQPYSLFLLTKKNALKKAQTAMKPINSKNNNIYSFNDDEYDEIRSNETDSYSFDSRESEDSDDLDFPTSEKKNTIDHIQDITSNDNKNDTNRKSSHNNKIKESESDEDDFSKNREVSNKDIVMLKNQIQQKYNYYDNEATLIIESSLHIINNSMLHTCNSLEQDIEDLQLTSDDIMVKGGEFKKLSEVFEERTGALHKRVKKTDKEMKRLMLKNYSPFQRMLFYLTKFLSVIFTLLHFHMYF</sequence>
<accession>A0A1J4KJ06</accession>
<feature type="compositionally biased region" description="Basic and acidic residues" evidence="1">
    <location>
        <begin position="72"/>
        <end position="83"/>
    </location>
</feature>
<name>A0A1J4KJ06_9EUKA</name>
<keyword evidence="2" id="KW-0472">Membrane</keyword>
<gene>
    <name evidence="3" type="ORF">TRFO_19304</name>
</gene>
<dbReference type="EMBL" id="MLAK01000591">
    <property type="protein sequence ID" value="OHT11319.1"/>
    <property type="molecule type" value="Genomic_DNA"/>
</dbReference>
<evidence type="ECO:0000313" key="3">
    <source>
        <dbReference type="EMBL" id="OHT11319.1"/>
    </source>
</evidence>
<evidence type="ECO:0000256" key="1">
    <source>
        <dbReference type="SAM" id="MobiDB-lite"/>
    </source>
</evidence>
<keyword evidence="2" id="KW-1133">Transmembrane helix</keyword>
<dbReference type="Proteomes" id="UP000179807">
    <property type="component" value="Unassembled WGS sequence"/>
</dbReference>
<keyword evidence="2" id="KW-0812">Transmembrane</keyword>
<dbReference type="AlphaFoldDB" id="A0A1J4KJ06"/>
<dbReference type="VEuPathDB" id="TrichDB:TRFO_19304"/>
<reference evidence="3" key="1">
    <citation type="submission" date="2016-10" db="EMBL/GenBank/DDBJ databases">
        <authorList>
            <person name="Benchimol M."/>
            <person name="Almeida L.G."/>
            <person name="Vasconcelos A.T."/>
            <person name="Perreira-Neves A."/>
            <person name="Rosa I.A."/>
            <person name="Tasca T."/>
            <person name="Bogo M.R."/>
            <person name="de Souza W."/>
        </authorList>
    </citation>
    <scope>NUCLEOTIDE SEQUENCE [LARGE SCALE GENOMIC DNA]</scope>
    <source>
        <strain evidence="3">K</strain>
    </source>
</reference>
<evidence type="ECO:0000256" key="2">
    <source>
        <dbReference type="SAM" id="Phobius"/>
    </source>
</evidence>